<dbReference type="GO" id="GO:1901605">
    <property type="term" value="P:alpha-amino acid metabolic process"/>
    <property type="evidence" value="ECO:0007669"/>
    <property type="project" value="TreeGrafter"/>
</dbReference>
<comment type="similarity">
    <text evidence="2">Belongs to the class-I pyridoxal-phosphate-dependent aminotransferase family.</text>
</comment>
<dbReference type="CDD" id="cd00609">
    <property type="entry name" value="AAT_like"/>
    <property type="match status" value="1"/>
</dbReference>
<dbReference type="Proteomes" id="UP000037035">
    <property type="component" value="Unassembled WGS sequence"/>
</dbReference>
<keyword evidence="3" id="KW-0032">Aminotransferase</keyword>
<reference evidence="6 7" key="1">
    <citation type="submission" date="2015-08" db="EMBL/GenBank/DDBJ databases">
        <title>Next Generation Sequencing and Analysis of the Genome of Puccinia sorghi L Schw, the Causal Agent of Maize Common Rust.</title>
        <authorList>
            <person name="Rochi L."/>
            <person name="Burguener G."/>
            <person name="Darino M."/>
            <person name="Turjanski A."/>
            <person name="Kreff E."/>
            <person name="Dieguez M.J."/>
            <person name="Sacco F."/>
        </authorList>
    </citation>
    <scope>NUCLEOTIDE SEQUENCE [LARGE SCALE GENOMIC DNA]</scope>
    <source>
        <strain evidence="6 7">RO10H11247</strain>
    </source>
</reference>
<dbReference type="InterPro" id="IPR050859">
    <property type="entry name" value="Class-I_PLP-dep_aminotransf"/>
</dbReference>
<keyword evidence="7" id="KW-1185">Reference proteome</keyword>
<keyword evidence="5" id="KW-0663">Pyridoxal phosphate</keyword>
<evidence type="ECO:0000256" key="4">
    <source>
        <dbReference type="ARBA" id="ARBA00022679"/>
    </source>
</evidence>
<sequence>MHSSPIDYDSKFISRAGKRWRPSGIRGLFPLEARQGMISMLAGKPNPTTFPFESISVTLKPSAAATGKEPETLRLSGSELDAALQYGPTAGQDDFLSWIYQLQQRTHARGKPQDEGWSCAVGAGSQELMEKAFAAVCDPEDTILMETPVYSGTLGFLQPSGRTLIAPLERKRLILELVRKYDLLLFEDDAYYFLHFDPQNRAPSYFSLEKSDGGQTGRVIRFDSLRLKFPSKFPGNNLYPVKSFHLPSSVTQAITCKLLTHWGHERFEKHCEQVSQFYSEKLEVVNGAAERHLAGLAEWNKPVAGMFLWLKLKIAPPGKEDEADSSDLIATRAVQKGVLAVPGFAFLPNAGKSPYVRTSFSLIDAASADEGFARLASVIREARVEAGLE</sequence>
<evidence type="ECO:0000256" key="3">
    <source>
        <dbReference type="ARBA" id="ARBA00022576"/>
    </source>
</evidence>
<evidence type="ECO:0008006" key="8">
    <source>
        <dbReference type="Google" id="ProtNLM"/>
    </source>
</evidence>
<comment type="cofactor">
    <cofactor evidence="1">
        <name>pyridoxal 5'-phosphate</name>
        <dbReference type="ChEBI" id="CHEBI:597326"/>
    </cofactor>
</comment>
<protein>
    <recommendedName>
        <fullName evidence="8">Aminotransferase class I/classII domain-containing protein</fullName>
    </recommendedName>
</protein>
<evidence type="ECO:0000256" key="2">
    <source>
        <dbReference type="ARBA" id="ARBA00007441"/>
    </source>
</evidence>
<dbReference type="InterPro" id="IPR015421">
    <property type="entry name" value="PyrdxlP-dep_Trfase_major"/>
</dbReference>
<name>A0A0L6UAR9_9BASI</name>
<comment type="caution">
    <text evidence="6">The sequence shown here is derived from an EMBL/GenBank/DDBJ whole genome shotgun (WGS) entry which is preliminary data.</text>
</comment>
<dbReference type="Gene3D" id="3.40.640.10">
    <property type="entry name" value="Type I PLP-dependent aspartate aminotransferase-like (Major domain)"/>
    <property type="match status" value="2"/>
</dbReference>
<dbReference type="SUPFAM" id="SSF53383">
    <property type="entry name" value="PLP-dependent transferases"/>
    <property type="match status" value="1"/>
</dbReference>
<dbReference type="AlphaFoldDB" id="A0A0L6UAR9"/>
<accession>A0A0L6UAR9</accession>
<proteinExistence type="inferred from homology"/>
<evidence type="ECO:0000313" key="6">
    <source>
        <dbReference type="EMBL" id="KNZ44865.1"/>
    </source>
</evidence>
<gene>
    <name evidence="6" type="ORF">VP01_874g5</name>
</gene>
<dbReference type="PANTHER" id="PTHR42790">
    <property type="entry name" value="AMINOTRANSFERASE"/>
    <property type="match status" value="1"/>
</dbReference>
<dbReference type="Gene3D" id="3.90.1150.10">
    <property type="entry name" value="Aspartate Aminotransferase, domain 1"/>
    <property type="match status" value="1"/>
</dbReference>
<dbReference type="VEuPathDB" id="FungiDB:VP01_874g5"/>
<dbReference type="InterPro" id="IPR015424">
    <property type="entry name" value="PyrdxlP-dep_Trfase"/>
</dbReference>
<dbReference type="GO" id="GO:0008483">
    <property type="term" value="F:transaminase activity"/>
    <property type="evidence" value="ECO:0007669"/>
    <property type="project" value="UniProtKB-KW"/>
</dbReference>
<evidence type="ECO:0000313" key="7">
    <source>
        <dbReference type="Proteomes" id="UP000037035"/>
    </source>
</evidence>
<dbReference type="EMBL" id="LAVV01014326">
    <property type="protein sequence ID" value="KNZ44865.1"/>
    <property type="molecule type" value="Genomic_DNA"/>
</dbReference>
<dbReference type="InterPro" id="IPR015422">
    <property type="entry name" value="PyrdxlP-dep_Trfase_small"/>
</dbReference>
<dbReference type="PANTHER" id="PTHR42790:SF19">
    <property type="entry name" value="KYNURENINE_ALPHA-AMINOADIPATE AMINOTRANSFERASE, MITOCHONDRIAL"/>
    <property type="match status" value="1"/>
</dbReference>
<dbReference type="OrthoDB" id="691673at2759"/>
<evidence type="ECO:0000256" key="5">
    <source>
        <dbReference type="ARBA" id="ARBA00022898"/>
    </source>
</evidence>
<dbReference type="STRING" id="27349.A0A0L6UAR9"/>
<evidence type="ECO:0000256" key="1">
    <source>
        <dbReference type="ARBA" id="ARBA00001933"/>
    </source>
</evidence>
<keyword evidence="4" id="KW-0808">Transferase</keyword>
<organism evidence="6 7">
    <name type="scientific">Puccinia sorghi</name>
    <dbReference type="NCBI Taxonomy" id="27349"/>
    <lineage>
        <taxon>Eukaryota</taxon>
        <taxon>Fungi</taxon>
        <taxon>Dikarya</taxon>
        <taxon>Basidiomycota</taxon>
        <taxon>Pucciniomycotina</taxon>
        <taxon>Pucciniomycetes</taxon>
        <taxon>Pucciniales</taxon>
        <taxon>Pucciniaceae</taxon>
        <taxon>Puccinia</taxon>
    </lineage>
</organism>